<sequence length="65" mass="7348">MVEKPPWHSRSKKVSPRQLVDKGTPFDPRQSMHNQHMGSRARTGNKGQTPVIGKEKPRQIALTGF</sequence>
<reference evidence="2 3" key="1">
    <citation type="submission" date="2023-03" db="EMBL/GenBank/DDBJ databases">
        <title>Strain FZY0004 represents a novel species in the genus Thalassospira isolated from seawater.</title>
        <authorList>
            <person name="Fu Z.-Y."/>
        </authorList>
    </citation>
    <scope>NUCLEOTIDE SEQUENCE [LARGE SCALE GENOMIC DNA]</scope>
    <source>
        <strain evidence="2 3">FZY0004</strain>
    </source>
</reference>
<dbReference type="Proteomes" id="UP001529180">
    <property type="component" value="Unassembled WGS sequence"/>
</dbReference>
<name>A0ABT6GDA5_9PROT</name>
<dbReference type="EMBL" id="JARSBO010000006">
    <property type="protein sequence ID" value="MDG4719985.1"/>
    <property type="molecule type" value="Genomic_DNA"/>
</dbReference>
<dbReference type="RefSeq" id="WP_181846328.1">
    <property type="nucleotide sequence ID" value="NZ_JARSBO010000006.1"/>
</dbReference>
<gene>
    <name evidence="2" type="ORF">P7680_13350</name>
</gene>
<proteinExistence type="predicted"/>
<evidence type="ECO:0000313" key="3">
    <source>
        <dbReference type="Proteomes" id="UP001529180"/>
    </source>
</evidence>
<accession>A0ABT6GDA5</accession>
<evidence type="ECO:0000313" key="2">
    <source>
        <dbReference type="EMBL" id="MDG4719985.1"/>
    </source>
</evidence>
<keyword evidence="3" id="KW-1185">Reference proteome</keyword>
<protein>
    <submittedName>
        <fullName evidence="2">Uncharacterized protein</fullName>
    </submittedName>
</protein>
<organism evidence="2 3">
    <name type="scientific">Thalassospira aquimaris</name>
    <dbReference type="NCBI Taxonomy" id="3037796"/>
    <lineage>
        <taxon>Bacteria</taxon>
        <taxon>Pseudomonadati</taxon>
        <taxon>Pseudomonadota</taxon>
        <taxon>Alphaproteobacteria</taxon>
        <taxon>Rhodospirillales</taxon>
        <taxon>Thalassospiraceae</taxon>
        <taxon>Thalassospira</taxon>
    </lineage>
</organism>
<comment type="caution">
    <text evidence="2">The sequence shown here is derived from an EMBL/GenBank/DDBJ whole genome shotgun (WGS) entry which is preliminary data.</text>
</comment>
<feature type="region of interest" description="Disordered" evidence="1">
    <location>
        <begin position="1"/>
        <end position="65"/>
    </location>
</feature>
<evidence type="ECO:0000256" key="1">
    <source>
        <dbReference type="SAM" id="MobiDB-lite"/>
    </source>
</evidence>